<dbReference type="SUPFAM" id="SSF50998">
    <property type="entry name" value="Quinoprotein alcohol dehydrogenase-like"/>
    <property type="match status" value="1"/>
</dbReference>
<proteinExistence type="predicted"/>
<feature type="domain" description="Pyrrolo-quinoline quinone repeat" evidence="3">
    <location>
        <begin position="44"/>
        <end position="232"/>
    </location>
</feature>
<evidence type="ECO:0000256" key="1">
    <source>
        <dbReference type="SAM" id="MobiDB-lite"/>
    </source>
</evidence>
<dbReference type="Gene3D" id="2.130.10.10">
    <property type="entry name" value="YVTN repeat-like/Quinoprotein amine dehydrogenase"/>
    <property type="match status" value="2"/>
</dbReference>
<dbReference type="PANTHER" id="PTHR34512:SF30">
    <property type="entry name" value="OUTER MEMBRANE PROTEIN ASSEMBLY FACTOR BAMB"/>
    <property type="match status" value="1"/>
</dbReference>
<keyword evidence="2" id="KW-0732">Signal</keyword>
<evidence type="ECO:0000313" key="5">
    <source>
        <dbReference type="Proteomes" id="UP001523369"/>
    </source>
</evidence>
<feature type="region of interest" description="Disordered" evidence="1">
    <location>
        <begin position="24"/>
        <end position="44"/>
    </location>
</feature>
<evidence type="ECO:0000256" key="2">
    <source>
        <dbReference type="SAM" id="SignalP"/>
    </source>
</evidence>
<evidence type="ECO:0000313" key="4">
    <source>
        <dbReference type="EMBL" id="MCO8273831.1"/>
    </source>
</evidence>
<dbReference type="InterPro" id="IPR002372">
    <property type="entry name" value="PQQ_rpt_dom"/>
</dbReference>
<sequence length="384" mass="40436">MRSRFLAVAATAGLVFVSSPAAATTPDTWGQEAGHATGDYYNPGETRLTPANAARLKPRWTVPAASVKCAEPAVPLVAGQRLITAASYQIRGYDASTGARVWQTPVTGKKTSISLAAIVGKRLIAQYRDCRSNKAFLTAHDVATGKVVYQKRIPETMYDLVVDKGIVLGSVWDEPISKYGIRAYRIADGARVWARVGSIGGQRIVADGKVLVVGDDNKSTAIDVTTGRAVWKAGAGCFTPIGASPDGAAFYMRCDPDGLIRRVSSATGAVLGTFPSHGSTMGFATDGERVYLHTLASTMIAVDARDGRRVWTATFADDTPYGFAIGGGVVYGWRSDGHPLAAFEARTGRAITLDAGTSALRGAPIVANGRLYGRIGSTVTAYAP</sequence>
<organism evidence="4 5">
    <name type="scientific">Paractinoplanes aksuensis</name>
    <dbReference type="NCBI Taxonomy" id="2939490"/>
    <lineage>
        <taxon>Bacteria</taxon>
        <taxon>Bacillati</taxon>
        <taxon>Actinomycetota</taxon>
        <taxon>Actinomycetes</taxon>
        <taxon>Micromonosporales</taxon>
        <taxon>Micromonosporaceae</taxon>
        <taxon>Paractinoplanes</taxon>
    </lineage>
</organism>
<gene>
    <name evidence="4" type="ORF">M1L60_24855</name>
</gene>
<dbReference type="RefSeq" id="WP_253239908.1">
    <property type="nucleotide sequence ID" value="NZ_JAMYJR010000027.1"/>
</dbReference>
<dbReference type="SMART" id="SM00564">
    <property type="entry name" value="PQQ"/>
    <property type="match status" value="3"/>
</dbReference>
<dbReference type="Proteomes" id="UP001523369">
    <property type="component" value="Unassembled WGS sequence"/>
</dbReference>
<evidence type="ECO:0000259" key="3">
    <source>
        <dbReference type="Pfam" id="PF13360"/>
    </source>
</evidence>
<reference evidence="4 5" key="1">
    <citation type="submission" date="2022-06" db="EMBL/GenBank/DDBJ databases">
        <title>New Species of the Genus Actinoplanes, ActinopZanes ferrugineus.</title>
        <authorList>
            <person name="Ding P."/>
        </authorList>
    </citation>
    <scope>NUCLEOTIDE SEQUENCE [LARGE SCALE GENOMIC DNA]</scope>
    <source>
        <strain evidence="4 5">TRM88003</strain>
    </source>
</reference>
<dbReference type="Pfam" id="PF13360">
    <property type="entry name" value="PQQ_2"/>
    <property type="match status" value="2"/>
</dbReference>
<dbReference type="PANTHER" id="PTHR34512">
    <property type="entry name" value="CELL SURFACE PROTEIN"/>
    <property type="match status" value="1"/>
</dbReference>
<comment type="caution">
    <text evidence="4">The sequence shown here is derived from an EMBL/GenBank/DDBJ whole genome shotgun (WGS) entry which is preliminary data.</text>
</comment>
<accession>A0ABT1DUV9</accession>
<feature type="domain" description="Pyrrolo-quinoline quinone repeat" evidence="3">
    <location>
        <begin position="257"/>
        <end position="350"/>
    </location>
</feature>
<feature type="chain" id="PRO_5045641672" evidence="2">
    <location>
        <begin position="24"/>
        <end position="384"/>
    </location>
</feature>
<dbReference type="EMBL" id="JAMYJR010000027">
    <property type="protein sequence ID" value="MCO8273831.1"/>
    <property type="molecule type" value="Genomic_DNA"/>
</dbReference>
<dbReference type="InterPro" id="IPR018391">
    <property type="entry name" value="PQQ_b-propeller_rpt"/>
</dbReference>
<dbReference type="InterPro" id="IPR011047">
    <property type="entry name" value="Quinoprotein_ADH-like_sf"/>
</dbReference>
<feature type="signal peptide" evidence="2">
    <location>
        <begin position="1"/>
        <end position="23"/>
    </location>
</feature>
<keyword evidence="5" id="KW-1185">Reference proteome</keyword>
<dbReference type="InterPro" id="IPR015943">
    <property type="entry name" value="WD40/YVTN_repeat-like_dom_sf"/>
</dbReference>
<protein>
    <submittedName>
        <fullName evidence="4">PQQ-like beta-propeller repeat protein</fullName>
    </submittedName>
</protein>
<name>A0ABT1DUV9_9ACTN</name>